<dbReference type="PROSITE" id="PS51671">
    <property type="entry name" value="ACT"/>
    <property type="match status" value="1"/>
</dbReference>
<dbReference type="InterPro" id="IPR002078">
    <property type="entry name" value="Sigma_54_int"/>
</dbReference>
<dbReference type="SMART" id="SM00382">
    <property type="entry name" value="AAA"/>
    <property type="match status" value="1"/>
</dbReference>
<evidence type="ECO:0000256" key="6">
    <source>
        <dbReference type="ARBA" id="ARBA00023159"/>
    </source>
</evidence>
<evidence type="ECO:0000259" key="10">
    <source>
        <dbReference type="PROSITE" id="PS50112"/>
    </source>
</evidence>
<dbReference type="PROSITE" id="PS00676">
    <property type="entry name" value="SIGMA54_INTERACT_2"/>
    <property type="match status" value="1"/>
</dbReference>
<dbReference type="GO" id="GO:0016829">
    <property type="term" value="F:lyase activity"/>
    <property type="evidence" value="ECO:0007669"/>
    <property type="project" value="UniProtKB-KW"/>
</dbReference>
<dbReference type="InterPro" id="IPR035965">
    <property type="entry name" value="PAS-like_dom_sf"/>
</dbReference>
<evidence type="ECO:0000259" key="11">
    <source>
        <dbReference type="PROSITE" id="PS51671"/>
    </source>
</evidence>
<keyword evidence="5" id="KW-0238">DNA-binding</keyword>
<dbReference type="Gene3D" id="1.10.10.60">
    <property type="entry name" value="Homeodomain-like"/>
    <property type="match status" value="1"/>
</dbReference>
<dbReference type="InterPro" id="IPR003593">
    <property type="entry name" value="AAA+_ATPase"/>
</dbReference>
<dbReference type="SUPFAM" id="SSF55021">
    <property type="entry name" value="ACT-like"/>
    <property type="match status" value="1"/>
</dbReference>
<dbReference type="Gene3D" id="3.30.450.20">
    <property type="entry name" value="PAS domain"/>
    <property type="match status" value="1"/>
</dbReference>
<dbReference type="SUPFAM" id="SSF52540">
    <property type="entry name" value="P-loop containing nucleoside triphosphate hydrolases"/>
    <property type="match status" value="1"/>
</dbReference>
<evidence type="ECO:0000256" key="7">
    <source>
        <dbReference type="ARBA" id="ARBA00023163"/>
    </source>
</evidence>
<dbReference type="InterPro" id="IPR030828">
    <property type="entry name" value="HTH_TyrR"/>
</dbReference>
<dbReference type="AlphaFoldDB" id="A0A0N8NTB2"/>
<dbReference type="CDD" id="cd00009">
    <property type="entry name" value="AAA"/>
    <property type="match status" value="1"/>
</dbReference>
<dbReference type="Pfam" id="PF01842">
    <property type="entry name" value="ACT"/>
    <property type="match status" value="1"/>
</dbReference>
<dbReference type="PROSITE" id="PS50045">
    <property type="entry name" value="SIGMA54_INTERACT_4"/>
    <property type="match status" value="1"/>
</dbReference>
<keyword evidence="13" id="KW-1185">Reference proteome</keyword>
<dbReference type="GO" id="GO:0006355">
    <property type="term" value="P:regulation of DNA-templated transcription"/>
    <property type="evidence" value="ECO:0007669"/>
    <property type="project" value="InterPro"/>
</dbReference>
<dbReference type="Gene3D" id="3.40.50.300">
    <property type="entry name" value="P-loop containing nucleotide triphosphate hydrolases"/>
    <property type="match status" value="1"/>
</dbReference>
<dbReference type="InterPro" id="IPR045865">
    <property type="entry name" value="ACT-like_dom_sf"/>
</dbReference>
<dbReference type="Pfam" id="PF13426">
    <property type="entry name" value="PAS_9"/>
    <property type="match status" value="1"/>
</dbReference>
<feature type="domain" description="Sigma-54 factor interaction" evidence="9">
    <location>
        <begin position="209"/>
        <end position="439"/>
    </location>
</feature>
<dbReference type="FunFam" id="3.40.50.300:FF:000006">
    <property type="entry name" value="DNA-binding transcriptional regulator NtrC"/>
    <property type="match status" value="1"/>
</dbReference>
<dbReference type="PANTHER" id="PTHR32071:SF57">
    <property type="entry name" value="C4-DICARBOXYLATE TRANSPORT TRANSCRIPTIONAL REGULATORY PROTEIN DCTD"/>
    <property type="match status" value="1"/>
</dbReference>
<evidence type="ECO:0000313" key="13">
    <source>
        <dbReference type="Proteomes" id="UP000050326"/>
    </source>
</evidence>
<dbReference type="OrthoDB" id="9803970at2"/>
<evidence type="ECO:0000256" key="8">
    <source>
        <dbReference type="ARBA" id="ARBA00029500"/>
    </source>
</evidence>
<evidence type="ECO:0000256" key="2">
    <source>
        <dbReference type="ARBA" id="ARBA00022797"/>
    </source>
</evidence>
<dbReference type="InterPro" id="IPR025944">
    <property type="entry name" value="Sigma_54_int_dom_CS"/>
</dbReference>
<keyword evidence="7" id="KW-0804">Transcription</keyword>
<dbReference type="Proteomes" id="UP000050326">
    <property type="component" value="Unassembled WGS sequence"/>
</dbReference>
<dbReference type="PROSITE" id="PS50112">
    <property type="entry name" value="PAS"/>
    <property type="match status" value="1"/>
</dbReference>
<feature type="domain" description="PAS" evidence="10">
    <location>
        <begin position="81"/>
        <end position="125"/>
    </location>
</feature>
<organism evidence="12 13">
    <name type="scientific">Oxobacter pfennigii</name>
    <dbReference type="NCBI Taxonomy" id="36849"/>
    <lineage>
        <taxon>Bacteria</taxon>
        <taxon>Bacillati</taxon>
        <taxon>Bacillota</taxon>
        <taxon>Clostridia</taxon>
        <taxon>Eubacteriales</taxon>
        <taxon>Clostridiaceae</taxon>
        <taxon>Oxobacter</taxon>
    </lineage>
</organism>
<evidence type="ECO:0000259" key="9">
    <source>
        <dbReference type="PROSITE" id="PS50045"/>
    </source>
</evidence>
<keyword evidence="1" id="KW-0547">Nucleotide-binding</keyword>
<dbReference type="PANTHER" id="PTHR32071">
    <property type="entry name" value="TRANSCRIPTIONAL REGULATORY PROTEIN"/>
    <property type="match status" value="1"/>
</dbReference>
<dbReference type="GO" id="GO:0003677">
    <property type="term" value="F:DNA binding"/>
    <property type="evidence" value="ECO:0007669"/>
    <property type="project" value="UniProtKB-KW"/>
</dbReference>
<accession>A0A0N8NTB2</accession>
<sequence>MEDYVRVEVIAKDRVGITAEILSTIYKFNINLISVEVFPKRACIKMESIEEEKKESLKTKLYEIEDIERINDMELLPHEQSERRLHAIMDSVDEGIIAVDKNFSIEIFNSYCENVFHYKKDEVIGTDIRKLTGENAPVAGLIKNGREYDNIEYRVKNERGESHYLTTGRAVKDDKNRILGAVASIKDIGKAIELVAAVSSVEETAFKDIIGNSDLIDRVKKVVNAVAKSDSTVLFRGESGTGKELFAKALQNLSNRKNNRFITINCAALPENLLESELFGYEKGSFTGASSNGREGLFKEANNGTLFLDEIGELSLALQAKLLRVLQEGVIRKIGSNKEEKVDVRIIAATNRNLEKMIKDQAFREDLYYRLNVIPIYIPPLRERVEDIPLLVRFFIDRLNKRTNKKIKGADLDFTNKLMEYDWPGNVRELQNVIERSMNLCQGNTLNTGCLILNFEDMHKEILNDIKPENSLKLSEIVEKSEKEAIIRALNETTSIRKAAKLLGVSHTTIVNKIKKYDINWKE</sequence>
<dbReference type="PATRIC" id="fig|36849.3.peg.2656"/>
<dbReference type="PROSITE" id="PS00688">
    <property type="entry name" value="SIGMA54_INTERACT_3"/>
    <property type="match status" value="1"/>
</dbReference>
<dbReference type="InterPro" id="IPR009057">
    <property type="entry name" value="Homeodomain-like_sf"/>
</dbReference>
<dbReference type="NCBIfam" id="TIGR04381">
    <property type="entry name" value="HTH_TypR"/>
    <property type="match status" value="1"/>
</dbReference>
<dbReference type="PROSITE" id="PS00675">
    <property type="entry name" value="SIGMA54_INTERACT_1"/>
    <property type="match status" value="1"/>
</dbReference>
<keyword evidence="4" id="KW-0805">Transcription regulation</keyword>
<dbReference type="InterPro" id="IPR025943">
    <property type="entry name" value="Sigma_54_int_dom_ATP-bd_2"/>
</dbReference>
<keyword evidence="2" id="KW-0058">Aromatic hydrocarbons catabolism</keyword>
<dbReference type="STRING" id="36849.OXPF_25140"/>
<proteinExistence type="predicted"/>
<dbReference type="SUPFAM" id="SSF46689">
    <property type="entry name" value="Homeodomain-like"/>
    <property type="match status" value="1"/>
</dbReference>
<dbReference type="GO" id="GO:0005524">
    <property type="term" value="F:ATP binding"/>
    <property type="evidence" value="ECO:0007669"/>
    <property type="project" value="UniProtKB-KW"/>
</dbReference>
<dbReference type="InterPro" id="IPR002912">
    <property type="entry name" value="ACT_dom"/>
</dbReference>
<dbReference type="InterPro" id="IPR000014">
    <property type="entry name" value="PAS"/>
</dbReference>
<dbReference type="InterPro" id="IPR058031">
    <property type="entry name" value="AAA_lid_NorR"/>
</dbReference>
<dbReference type="Pfam" id="PF00158">
    <property type="entry name" value="Sigma54_activat"/>
    <property type="match status" value="1"/>
</dbReference>
<reference evidence="12 13" key="1">
    <citation type="submission" date="2015-09" db="EMBL/GenBank/DDBJ databases">
        <title>Genome sequence of Oxobacter pfennigii DSM 3222.</title>
        <authorList>
            <person name="Poehlein A."/>
            <person name="Bengelsdorf F.R."/>
            <person name="Schiel-Bengelsdorf B."/>
            <person name="Duerre P."/>
            <person name="Daniel R."/>
        </authorList>
    </citation>
    <scope>NUCLEOTIDE SEQUENCE [LARGE SCALE GENOMIC DNA]</scope>
    <source>
        <strain evidence="12 13">DSM 3222</strain>
    </source>
</reference>
<evidence type="ECO:0000256" key="5">
    <source>
        <dbReference type="ARBA" id="ARBA00023125"/>
    </source>
</evidence>
<dbReference type="InterPro" id="IPR027417">
    <property type="entry name" value="P-loop_NTPase"/>
</dbReference>
<dbReference type="EMBL" id="LKET01000032">
    <property type="protein sequence ID" value="KPU44344.1"/>
    <property type="molecule type" value="Genomic_DNA"/>
</dbReference>
<dbReference type="SUPFAM" id="SSF55785">
    <property type="entry name" value="PYP-like sensor domain (PAS domain)"/>
    <property type="match status" value="1"/>
</dbReference>
<dbReference type="Gene3D" id="3.30.70.260">
    <property type="match status" value="1"/>
</dbReference>
<evidence type="ECO:0000256" key="3">
    <source>
        <dbReference type="ARBA" id="ARBA00022840"/>
    </source>
</evidence>
<evidence type="ECO:0000313" key="12">
    <source>
        <dbReference type="EMBL" id="KPU44344.1"/>
    </source>
</evidence>
<dbReference type="Pfam" id="PF18024">
    <property type="entry name" value="HTH_50"/>
    <property type="match status" value="1"/>
</dbReference>
<keyword evidence="3" id="KW-0067">ATP-binding</keyword>
<dbReference type="CDD" id="cd00130">
    <property type="entry name" value="PAS"/>
    <property type="match status" value="1"/>
</dbReference>
<comment type="caution">
    <text evidence="12">The sequence shown here is derived from an EMBL/GenBank/DDBJ whole genome shotgun (WGS) entry which is preliminary data.</text>
</comment>
<dbReference type="Gene3D" id="1.10.8.60">
    <property type="match status" value="1"/>
</dbReference>
<evidence type="ECO:0000256" key="1">
    <source>
        <dbReference type="ARBA" id="ARBA00022741"/>
    </source>
</evidence>
<dbReference type="InterPro" id="IPR025662">
    <property type="entry name" value="Sigma_54_int_dom_ATP-bd_1"/>
</dbReference>
<keyword evidence="12" id="KW-0456">Lyase</keyword>
<feature type="domain" description="ACT" evidence="11">
    <location>
        <begin position="6"/>
        <end position="83"/>
    </location>
</feature>
<keyword evidence="6" id="KW-0010">Activator</keyword>
<dbReference type="Pfam" id="PF25601">
    <property type="entry name" value="AAA_lid_14"/>
    <property type="match status" value="1"/>
</dbReference>
<dbReference type="NCBIfam" id="TIGR00229">
    <property type="entry name" value="sensory_box"/>
    <property type="match status" value="1"/>
</dbReference>
<protein>
    <recommendedName>
        <fullName evidence="8">HTH-type transcriptional regulatory protein TyrR</fullName>
    </recommendedName>
</protein>
<gene>
    <name evidence="12" type="primary">fhlA</name>
    <name evidence="12" type="ORF">OXPF_25140</name>
</gene>
<name>A0A0N8NTB2_9CLOT</name>
<evidence type="ECO:0000256" key="4">
    <source>
        <dbReference type="ARBA" id="ARBA00023015"/>
    </source>
</evidence>
<dbReference type="RefSeq" id="WP_054875524.1">
    <property type="nucleotide sequence ID" value="NZ_LKET01000032.1"/>
</dbReference>